<gene>
    <name evidence="2" type="ORF">GIB67_008008</name>
</gene>
<name>A0A7J7L1T0_9MAGN</name>
<dbReference type="EMBL" id="JACGCM010002690">
    <property type="protein sequence ID" value="KAF6136527.1"/>
    <property type="molecule type" value="Genomic_DNA"/>
</dbReference>
<dbReference type="Pfam" id="PF14432">
    <property type="entry name" value="DYW_deaminase"/>
    <property type="match status" value="1"/>
</dbReference>
<proteinExistence type="predicted"/>
<evidence type="ECO:0000313" key="3">
    <source>
        <dbReference type="Proteomes" id="UP000541444"/>
    </source>
</evidence>
<sequence length="130" mass="14800">MKSIDIAKKPAYSWVKMKNKVSSFGIGDRSHPQAVQIFEKLGDIKKLIKQAGYVPDTSFALHDTDEEQKEHNLWNHSERLALAFGLIILQKFVSGYIGREIMLRDPWHIGSTISVEVFARVLIIGRAFCE</sequence>
<evidence type="ECO:0000313" key="2">
    <source>
        <dbReference type="EMBL" id="KAF6136527.1"/>
    </source>
</evidence>
<dbReference type="AlphaFoldDB" id="A0A7J7L1T0"/>
<dbReference type="InterPro" id="IPR032867">
    <property type="entry name" value="DYW_dom"/>
</dbReference>
<feature type="domain" description="DYW" evidence="1">
    <location>
        <begin position="52"/>
        <end position="88"/>
    </location>
</feature>
<reference evidence="2 3" key="1">
    <citation type="journal article" date="2020" name="IScience">
        <title>Genome Sequencing of the Endangered Kingdonia uniflora (Circaeasteraceae, Ranunculales) Reveals Potential Mechanisms of Evolutionary Specialization.</title>
        <authorList>
            <person name="Sun Y."/>
            <person name="Deng T."/>
            <person name="Zhang A."/>
            <person name="Moore M.J."/>
            <person name="Landis J.B."/>
            <person name="Lin N."/>
            <person name="Zhang H."/>
            <person name="Zhang X."/>
            <person name="Huang J."/>
            <person name="Zhang X."/>
            <person name="Sun H."/>
            <person name="Wang H."/>
        </authorList>
    </citation>
    <scope>NUCLEOTIDE SEQUENCE [LARGE SCALE GENOMIC DNA]</scope>
    <source>
        <strain evidence="2">TB1705</strain>
        <tissue evidence="2">Leaf</tissue>
    </source>
</reference>
<organism evidence="2 3">
    <name type="scientific">Kingdonia uniflora</name>
    <dbReference type="NCBI Taxonomy" id="39325"/>
    <lineage>
        <taxon>Eukaryota</taxon>
        <taxon>Viridiplantae</taxon>
        <taxon>Streptophyta</taxon>
        <taxon>Embryophyta</taxon>
        <taxon>Tracheophyta</taxon>
        <taxon>Spermatophyta</taxon>
        <taxon>Magnoliopsida</taxon>
        <taxon>Ranunculales</taxon>
        <taxon>Circaeasteraceae</taxon>
        <taxon>Kingdonia</taxon>
    </lineage>
</organism>
<comment type="caution">
    <text evidence="2">The sequence shown here is derived from an EMBL/GenBank/DDBJ whole genome shotgun (WGS) entry which is preliminary data.</text>
</comment>
<keyword evidence="3" id="KW-1185">Reference proteome</keyword>
<accession>A0A7J7L1T0</accession>
<dbReference type="Proteomes" id="UP000541444">
    <property type="component" value="Unassembled WGS sequence"/>
</dbReference>
<dbReference type="OrthoDB" id="999954at2759"/>
<dbReference type="GO" id="GO:0008270">
    <property type="term" value="F:zinc ion binding"/>
    <property type="evidence" value="ECO:0007669"/>
    <property type="project" value="InterPro"/>
</dbReference>
<protein>
    <recommendedName>
        <fullName evidence="1">DYW domain-containing protein</fullName>
    </recommendedName>
</protein>
<evidence type="ECO:0000259" key="1">
    <source>
        <dbReference type="Pfam" id="PF14432"/>
    </source>
</evidence>